<dbReference type="Proteomes" id="UP000223828">
    <property type="component" value="Unassembled WGS sequence"/>
</dbReference>
<reference evidence="3" key="4">
    <citation type="submission" date="2022-03" db="EMBL/GenBank/DDBJ databases">
        <title>Complete Genome Sequence of Staphylococcus edaphicus strain CCM 8731.</title>
        <authorList>
            <person name="Rimmer C.O."/>
            <person name="Thomas J.C."/>
        </authorList>
    </citation>
    <scope>NUCLEOTIDE SEQUENCE</scope>
    <source>
        <strain evidence="3">CCM 8731</strain>
    </source>
</reference>
<dbReference type="Proteomes" id="UP001056588">
    <property type="component" value="Chromosome"/>
</dbReference>
<name>A0A2C6WMF8_9STAP</name>
<proteinExistence type="predicted"/>
<dbReference type="OrthoDB" id="2397124at2"/>
<keyword evidence="1" id="KW-1133">Transmembrane helix</keyword>
<reference evidence="2" key="1">
    <citation type="journal article" date="2017" name="Appl. Environ. Microbiol.">
        <title>Staphylococcus edaphicus sp. nov., isolated in Antarctica, harbours mecC gene and genomic islands with suspected role in adaptation to extreme environment.</title>
        <authorList>
            <person name="Pantucek R."/>
            <person name="Sedlacek I."/>
            <person name="Indrakova A."/>
            <person name="Vrbovska V."/>
            <person name="Maslanova I."/>
            <person name="Kovarovic V."/>
            <person name="Svec P."/>
            <person name="Kralova S."/>
            <person name="Kristofova L."/>
            <person name="Keklakova J."/>
            <person name="Petras P."/>
            <person name="Doskar J."/>
        </authorList>
    </citation>
    <scope>NUCLEOTIDE SEQUENCE</scope>
    <source>
        <strain evidence="2">CCM 8730</strain>
    </source>
</reference>
<reference evidence="4" key="2">
    <citation type="submission" date="2017-10" db="EMBL/GenBank/DDBJ databases">
        <title>Staphylococcus edaphicus sp. nov., isolated in Antarctica, harbouring mecC gene and genomic islands essential in adaptation to extreme environment.</title>
        <authorList>
            <person name="Pantucek R."/>
            <person name="Sedlacek I."/>
            <person name="Indrakova A."/>
            <person name="Vrbovska V."/>
            <person name="Maslanova I."/>
            <person name="Kovarovic V."/>
            <person name="Svec P."/>
            <person name="Kralova S."/>
            <person name="Kristofova L."/>
            <person name="Keklakova J."/>
            <person name="Petras P."/>
            <person name="Doskar J."/>
        </authorList>
    </citation>
    <scope>NUCLEOTIDE SEQUENCE [LARGE SCALE GENOMIC DNA]</scope>
    <source>
        <strain evidence="4">CCM 5085</strain>
    </source>
</reference>
<evidence type="ECO:0000313" key="4">
    <source>
        <dbReference type="Proteomes" id="UP000223828"/>
    </source>
</evidence>
<dbReference type="Gene3D" id="3.10.450.130">
    <property type="entry name" value="folded 79 residue fragment of lin0334 like domains"/>
    <property type="match status" value="1"/>
</dbReference>
<evidence type="ECO:0000313" key="2">
    <source>
        <dbReference type="EMBL" id="PHK49333.1"/>
    </source>
</evidence>
<feature type="transmembrane region" description="Helical" evidence="1">
    <location>
        <begin position="6"/>
        <end position="27"/>
    </location>
</feature>
<reference evidence="2" key="3">
    <citation type="submission" date="2017-10" db="EMBL/GenBank/DDBJ databases">
        <authorList>
            <person name="Vrbovska V."/>
            <person name="Kovarovic V."/>
            <person name="Indrakova A."/>
        </authorList>
    </citation>
    <scope>NUCLEOTIDE SEQUENCE</scope>
    <source>
        <strain evidence="2">CCM 8730</strain>
    </source>
</reference>
<organism evidence="2 4">
    <name type="scientific">Staphylococcus edaphicus</name>
    <dbReference type="NCBI Taxonomy" id="1955013"/>
    <lineage>
        <taxon>Bacteria</taxon>
        <taxon>Bacillati</taxon>
        <taxon>Bacillota</taxon>
        <taxon>Bacilli</taxon>
        <taxon>Bacillales</taxon>
        <taxon>Staphylococcaceae</taxon>
        <taxon>Staphylococcus</taxon>
    </lineage>
</organism>
<dbReference type="AlphaFoldDB" id="A0A2C6WMF8"/>
<evidence type="ECO:0000313" key="3">
    <source>
        <dbReference type="EMBL" id="UQW80963.1"/>
    </source>
</evidence>
<keyword evidence="1" id="KW-0472">Membrane</keyword>
<dbReference type="EMBL" id="CP093217">
    <property type="protein sequence ID" value="UQW80963.1"/>
    <property type="molecule type" value="Genomic_DNA"/>
</dbReference>
<accession>A0A2C6WMF8</accession>
<sequence length="144" mass="16584">MNKNKIILTTTSIIIIISIIIGGGYMLNESKRQHYVDIQKKRIELFFKENINNYQNIKITETGKTPMGGYTIRGYINNNKELDFIATMNGENGFQFDDEINYSKALSHAFNTKNASNKFPSQIIKEKKLNKDDFEADPPFIFGF</sequence>
<dbReference type="EMBL" id="MRZN01000014">
    <property type="protein sequence ID" value="PHK49333.1"/>
    <property type="molecule type" value="Genomic_DNA"/>
</dbReference>
<dbReference type="InterPro" id="IPR009881">
    <property type="entry name" value="DUF1433"/>
</dbReference>
<keyword evidence="1" id="KW-0812">Transmembrane</keyword>
<protein>
    <submittedName>
        <fullName evidence="3">DUF1433 domain-containing protein</fullName>
    </submittedName>
</protein>
<gene>
    <name evidence="2" type="ORF">BTJ66_09200</name>
    <name evidence="3" type="ORF">MNY58_10275</name>
</gene>
<keyword evidence="5" id="KW-1185">Reference proteome</keyword>
<evidence type="ECO:0000256" key="1">
    <source>
        <dbReference type="SAM" id="Phobius"/>
    </source>
</evidence>
<dbReference type="Pfam" id="PF07252">
    <property type="entry name" value="DUF1433"/>
    <property type="match status" value="1"/>
</dbReference>
<evidence type="ECO:0000313" key="5">
    <source>
        <dbReference type="Proteomes" id="UP001056588"/>
    </source>
</evidence>